<dbReference type="GO" id="GO:0016887">
    <property type="term" value="F:ATP hydrolysis activity"/>
    <property type="evidence" value="ECO:0007669"/>
    <property type="project" value="TreeGrafter"/>
</dbReference>
<comment type="caution">
    <text evidence="10">The sequence shown here is derived from an EMBL/GenBank/DDBJ whole genome shotgun (WGS) entry which is preliminary data.</text>
</comment>
<name>A0A3S5AF76_9PLAT</name>
<comment type="cofactor">
    <cofactor evidence="1">
        <name>Mg(2+)</name>
        <dbReference type="ChEBI" id="CHEBI:18420"/>
    </cofactor>
</comment>
<evidence type="ECO:0000313" key="11">
    <source>
        <dbReference type="Proteomes" id="UP000784294"/>
    </source>
</evidence>
<evidence type="ECO:0000256" key="6">
    <source>
        <dbReference type="ARBA" id="ARBA00022801"/>
    </source>
</evidence>
<evidence type="ECO:0000256" key="1">
    <source>
        <dbReference type="ARBA" id="ARBA00001946"/>
    </source>
</evidence>
<gene>
    <name evidence="10" type="ORF">PXEA_LOCUS8387</name>
</gene>
<protein>
    <recommendedName>
        <fullName evidence="9">OBG-type G domain-containing protein</fullName>
    </recommendedName>
</protein>
<comment type="subcellular location">
    <subcellularLocation>
        <location evidence="2">Cytoplasm</location>
    </subcellularLocation>
</comment>
<dbReference type="Gene3D" id="3.40.50.300">
    <property type="entry name" value="P-loop containing nucleotide triphosphate hydrolases"/>
    <property type="match status" value="1"/>
</dbReference>
<evidence type="ECO:0000256" key="3">
    <source>
        <dbReference type="ARBA" id="ARBA00022490"/>
    </source>
</evidence>
<dbReference type="Gene3D" id="1.10.150.300">
    <property type="entry name" value="TGS-like domain"/>
    <property type="match status" value="1"/>
</dbReference>
<keyword evidence="4" id="KW-0479">Metal-binding</keyword>
<organism evidence="10 11">
    <name type="scientific">Protopolystoma xenopodis</name>
    <dbReference type="NCBI Taxonomy" id="117903"/>
    <lineage>
        <taxon>Eukaryota</taxon>
        <taxon>Metazoa</taxon>
        <taxon>Spiralia</taxon>
        <taxon>Lophotrochozoa</taxon>
        <taxon>Platyhelminthes</taxon>
        <taxon>Monogenea</taxon>
        <taxon>Polyopisthocotylea</taxon>
        <taxon>Polystomatidea</taxon>
        <taxon>Polystomatidae</taxon>
        <taxon>Protopolystoma</taxon>
    </lineage>
</organism>
<dbReference type="GO" id="GO:0005737">
    <property type="term" value="C:cytoplasm"/>
    <property type="evidence" value="ECO:0007669"/>
    <property type="project" value="UniProtKB-SubCell"/>
</dbReference>
<dbReference type="Proteomes" id="UP000784294">
    <property type="component" value="Unassembled WGS sequence"/>
</dbReference>
<dbReference type="InterPro" id="IPR023192">
    <property type="entry name" value="TGS-like_dom_sf"/>
</dbReference>
<dbReference type="PANTHER" id="PTHR23305:SF11">
    <property type="entry name" value="OBG-LIKE ATPASE 1"/>
    <property type="match status" value="1"/>
</dbReference>
<evidence type="ECO:0000313" key="10">
    <source>
        <dbReference type="EMBL" id="VEL14947.1"/>
    </source>
</evidence>
<sequence>MGAFDCEDVTHVEGDVDPIRDLEIIAEELRLKDCEFAQKEWEKLDKIVIRGGDTKQRPSYDCITKARDFLLDGKTIRFENWSVAEIEILNIYLFLTSKPIIYLVNLSEKDYIRKKNKWLPKIKEWIDHNDPGASIVPFSAEFEERLLSMTPEEKQTLVSKSPELTGQLGKIIKLGYSALHLKYFFTCGKDEVKAWPIHT</sequence>
<evidence type="ECO:0000256" key="8">
    <source>
        <dbReference type="ARBA" id="ARBA00022842"/>
    </source>
</evidence>
<dbReference type="GO" id="GO:0005524">
    <property type="term" value="F:ATP binding"/>
    <property type="evidence" value="ECO:0007669"/>
    <property type="project" value="UniProtKB-KW"/>
</dbReference>
<dbReference type="InterPro" id="IPR012675">
    <property type="entry name" value="Beta-grasp_dom_sf"/>
</dbReference>
<keyword evidence="5" id="KW-0547">Nucleotide-binding</keyword>
<dbReference type="PROSITE" id="PS51710">
    <property type="entry name" value="G_OBG"/>
    <property type="match status" value="1"/>
</dbReference>
<keyword evidence="6" id="KW-0378">Hydrolase</keyword>
<dbReference type="OrthoDB" id="424823at2759"/>
<accession>A0A3S5AF76</accession>
<dbReference type="InterPro" id="IPR027417">
    <property type="entry name" value="P-loop_NTPase"/>
</dbReference>
<keyword evidence="7" id="KW-0067">ATP-binding</keyword>
<reference evidence="10" key="1">
    <citation type="submission" date="2018-11" db="EMBL/GenBank/DDBJ databases">
        <authorList>
            <consortium name="Pathogen Informatics"/>
        </authorList>
    </citation>
    <scope>NUCLEOTIDE SEQUENCE</scope>
</reference>
<dbReference type="SUPFAM" id="SSF52540">
    <property type="entry name" value="P-loop containing nucleoside triphosphate hydrolases"/>
    <property type="match status" value="1"/>
</dbReference>
<dbReference type="EMBL" id="CAAALY010022867">
    <property type="protein sequence ID" value="VEL14947.1"/>
    <property type="molecule type" value="Genomic_DNA"/>
</dbReference>
<keyword evidence="8" id="KW-0460">Magnesium</keyword>
<feature type="domain" description="OBG-type G" evidence="9">
    <location>
        <begin position="1"/>
        <end position="158"/>
    </location>
</feature>
<dbReference type="GO" id="GO:0005525">
    <property type="term" value="F:GTP binding"/>
    <property type="evidence" value="ECO:0007669"/>
    <property type="project" value="InterPro"/>
</dbReference>
<keyword evidence="3" id="KW-0963">Cytoplasm</keyword>
<dbReference type="GO" id="GO:0046872">
    <property type="term" value="F:metal ion binding"/>
    <property type="evidence" value="ECO:0007669"/>
    <property type="project" value="UniProtKB-KW"/>
</dbReference>
<dbReference type="Gene3D" id="3.10.20.30">
    <property type="match status" value="1"/>
</dbReference>
<evidence type="ECO:0000256" key="5">
    <source>
        <dbReference type="ARBA" id="ARBA00022741"/>
    </source>
</evidence>
<dbReference type="FunFam" id="1.10.150.300:FF:000003">
    <property type="entry name" value="Obg-like ATPase 1"/>
    <property type="match status" value="1"/>
</dbReference>
<evidence type="ECO:0000259" key="9">
    <source>
        <dbReference type="PROSITE" id="PS51710"/>
    </source>
</evidence>
<dbReference type="InterPro" id="IPR031167">
    <property type="entry name" value="G_OBG"/>
</dbReference>
<evidence type="ECO:0000256" key="2">
    <source>
        <dbReference type="ARBA" id="ARBA00004496"/>
    </source>
</evidence>
<dbReference type="PANTHER" id="PTHR23305">
    <property type="entry name" value="OBG GTPASE FAMILY"/>
    <property type="match status" value="1"/>
</dbReference>
<dbReference type="AlphaFoldDB" id="A0A3S5AF76"/>
<keyword evidence="11" id="KW-1185">Reference proteome</keyword>
<evidence type="ECO:0000256" key="7">
    <source>
        <dbReference type="ARBA" id="ARBA00022840"/>
    </source>
</evidence>
<proteinExistence type="predicted"/>
<evidence type="ECO:0000256" key="4">
    <source>
        <dbReference type="ARBA" id="ARBA00022723"/>
    </source>
</evidence>